<gene>
    <name evidence="1" type="ORF">HPP92_005680</name>
</gene>
<name>A0A835RUH2_VANPL</name>
<proteinExistence type="predicted"/>
<sequence>MAFGWVATSWVHGGTTASELGGRWWSVWWLVQLEEMPIGSTMACMFGEDANKKKPSSRSVP</sequence>
<protein>
    <submittedName>
        <fullName evidence="1">Uncharacterized protein</fullName>
    </submittedName>
</protein>
<reference evidence="1 2" key="1">
    <citation type="journal article" date="2020" name="Nat. Food">
        <title>A phased Vanilla planifolia genome enables genetic improvement of flavour and production.</title>
        <authorList>
            <person name="Hasing T."/>
            <person name="Tang H."/>
            <person name="Brym M."/>
            <person name="Khazi F."/>
            <person name="Huang T."/>
            <person name="Chambers A.H."/>
        </authorList>
    </citation>
    <scope>NUCLEOTIDE SEQUENCE [LARGE SCALE GENOMIC DNA]</scope>
    <source>
        <tissue evidence="1">Leaf</tissue>
    </source>
</reference>
<accession>A0A835RUH2</accession>
<evidence type="ECO:0000313" key="2">
    <source>
        <dbReference type="Proteomes" id="UP000636800"/>
    </source>
</evidence>
<dbReference type="OrthoDB" id="1872379at2759"/>
<dbReference type="EMBL" id="JADCNL010000002">
    <property type="protein sequence ID" value="KAG0492282.1"/>
    <property type="molecule type" value="Genomic_DNA"/>
</dbReference>
<comment type="caution">
    <text evidence="1">The sequence shown here is derived from an EMBL/GenBank/DDBJ whole genome shotgun (WGS) entry which is preliminary data.</text>
</comment>
<keyword evidence="2" id="KW-1185">Reference proteome</keyword>
<dbReference type="Proteomes" id="UP000636800">
    <property type="component" value="Chromosome 2"/>
</dbReference>
<evidence type="ECO:0000313" key="1">
    <source>
        <dbReference type="EMBL" id="KAG0492282.1"/>
    </source>
</evidence>
<organism evidence="1 2">
    <name type="scientific">Vanilla planifolia</name>
    <name type="common">Vanilla</name>
    <dbReference type="NCBI Taxonomy" id="51239"/>
    <lineage>
        <taxon>Eukaryota</taxon>
        <taxon>Viridiplantae</taxon>
        <taxon>Streptophyta</taxon>
        <taxon>Embryophyta</taxon>
        <taxon>Tracheophyta</taxon>
        <taxon>Spermatophyta</taxon>
        <taxon>Magnoliopsida</taxon>
        <taxon>Liliopsida</taxon>
        <taxon>Asparagales</taxon>
        <taxon>Orchidaceae</taxon>
        <taxon>Vanilloideae</taxon>
        <taxon>Vanilleae</taxon>
        <taxon>Vanilla</taxon>
    </lineage>
</organism>
<dbReference type="AlphaFoldDB" id="A0A835RUH2"/>